<evidence type="ECO:0000256" key="2">
    <source>
        <dbReference type="ARBA" id="ARBA00007391"/>
    </source>
</evidence>
<dbReference type="GO" id="GO:0003676">
    <property type="term" value="F:nucleic acid binding"/>
    <property type="evidence" value="ECO:0007669"/>
    <property type="project" value="InterPro"/>
</dbReference>
<evidence type="ECO:0000313" key="17">
    <source>
        <dbReference type="Proteomes" id="UP000435648"/>
    </source>
</evidence>
<organism evidence="16 17">
    <name type="scientific">Stappia indica</name>
    <dbReference type="NCBI Taxonomy" id="538381"/>
    <lineage>
        <taxon>Bacteria</taxon>
        <taxon>Pseudomonadati</taxon>
        <taxon>Pseudomonadota</taxon>
        <taxon>Alphaproteobacteria</taxon>
        <taxon>Hyphomicrobiales</taxon>
        <taxon>Stappiaceae</taxon>
        <taxon>Stappia</taxon>
    </lineage>
</organism>
<dbReference type="InterPro" id="IPR004365">
    <property type="entry name" value="NA-bd_OB_tRNA"/>
</dbReference>
<dbReference type="InterPro" id="IPR040982">
    <property type="entry name" value="DNA_pol3_finger"/>
</dbReference>
<gene>
    <name evidence="16" type="primary">dnaE</name>
    <name evidence="13" type="synonym">dnaE2</name>
    <name evidence="16" type="ORF">GH266_14595</name>
</gene>
<dbReference type="InterPro" id="IPR011708">
    <property type="entry name" value="DNA_pol3_alpha_NTPase_dom"/>
</dbReference>
<dbReference type="Pfam" id="PF01336">
    <property type="entry name" value="tRNA_anti-codon"/>
    <property type="match status" value="1"/>
</dbReference>
<evidence type="ECO:0000256" key="5">
    <source>
        <dbReference type="ARBA" id="ARBA00022490"/>
    </source>
</evidence>
<dbReference type="SUPFAM" id="SSF89550">
    <property type="entry name" value="PHP domain-like"/>
    <property type="match status" value="1"/>
</dbReference>
<name>A0A857CAX7_9HYPH</name>
<keyword evidence="11 13" id="KW-0234">DNA repair</keyword>
<keyword evidence="7 13" id="KW-0548">Nucleotidyltransferase</keyword>
<dbReference type="GO" id="GO:0006260">
    <property type="term" value="P:DNA replication"/>
    <property type="evidence" value="ECO:0007669"/>
    <property type="project" value="UniProtKB-KW"/>
</dbReference>
<dbReference type="HAMAP" id="MF_01902">
    <property type="entry name" value="DNApol_error_prone"/>
    <property type="match status" value="1"/>
</dbReference>
<dbReference type="AlphaFoldDB" id="A0A857CAX7"/>
<keyword evidence="6 13" id="KW-0808">Transferase</keyword>
<dbReference type="KEGG" id="siw:GH266_14595"/>
<dbReference type="EMBL" id="CP046908">
    <property type="protein sequence ID" value="QGZ35612.1"/>
    <property type="molecule type" value="Genomic_DNA"/>
</dbReference>
<dbReference type="NCBIfam" id="NF004225">
    <property type="entry name" value="PRK05672.1"/>
    <property type="match status" value="1"/>
</dbReference>
<dbReference type="Gene3D" id="3.20.20.140">
    <property type="entry name" value="Metal-dependent hydrolases"/>
    <property type="match status" value="1"/>
</dbReference>
<dbReference type="Pfam" id="PF14579">
    <property type="entry name" value="HHH_6"/>
    <property type="match status" value="1"/>
</dbReference>
<dbReference type="NCBIfam" id="TIGR00594">
    <property type="entry name" value="polc"/>
    <property type="match status" value="1"/>
</dbReference>
<dbReference type="InterPro" id="IPR029460">
    <property type="entry name" value="DNAPol_HHH"/>
</dbReference>
<dbReference type="InterPro" id="IPR004013">
    <property type="entry name" value="PHP_dom"/>
</dbReference>
<dbReference type="PANTHER" id="PTHR32294">
    <property type="entry name" value="DNA POLYMERASE III SUBUNIT ALPHA"/>
    <property type="match status" value="1"/>
</dbReference>
<dbReference type="PANTHER" id="PTHR32294:SF4">
    <property type="entry name" value="ERROR-PRONE DNA POLYMERASE"/>
    <property type="match status" value="1"/>
</dbReference>
<dbReference type="Proteomes" id="UP000435648">
    <property type="component" value="Chromosome"/>
</dbReference>
<keyword evidence="5 13" id="KW-0963">Cytoplasm</keyword>
<dbReference type="Gene3D" id="1.10.150.870">
    <property type="match status" value="1"/>
</dbReference>
<dbReference type="InterPro" id="IPR003141">
    <property type="entry name" value="Pol/His_phosphatase_N"/>
</dbReference>
<dbReference type="CDD" id="cd04485">
    <property type="entry name" value="DnaE_OBF"/>
    <property type="match status" value="1"/>
</dbReference>
<evidence type="ECO:0000256" key="1">
    <source>
        <dbReference type="ARBA" id="ARBA00004496"/>
    </source>
</evidence>
<comment type="subcellular location">
    <subcellularLocation>
        <location evidence="1 13">Cytoplasm</location>
    </subcellularLocation>
</comment>
<dbReference type="SMART" id="SM00481">
    <property type="entry name" value="POLIIIAc"/>
    <property type="match status" value="1"/>
</dbReference>
<dbReference type="GO" id="GO:0005737">
    <property type="term" value="C:cytoplasm"/>
    <property type="evidence" value="ECO:0007669"/>
    <property type="project" value="UniProtKB-SubCell"/>
</dbReference>
<dbReference type="InterPro" id="IPR016195">
    <property type="entry name" value="Pol/histidinol_Pase-like"/>
</dbReference>
<proteinExistence type="inferred from homology"/>
<evidence type="ECO:0000256" key="11">
    <source>
        <dbReference type="ARBA" id="ARBA00023204"/>
    </source>
</evidence>
<evidence type="ECO:0000313" key="16">
    <source>
        <dbReference type="EMBL" id="QGZ35612.1"/>
    </source>
</evidence>
<evidence type="ECO:0000256" key="6">
    <source>
        <dbReference type="ARBA" id="ARBA00022679"/>
    </source>
</evidence>
<evidence type="ECO:0000256" key="12">
    <source>
        <dbReference type="ARBA" id="ARBA00049244"/>
    </source>
</evidence>
<comment type="similarity">
    <text evidence="2 13">Belongs to the DNA polymerase type-C family. DnaE2 subfamily.</text>
</comment>
<keyword evidence="8 13" id="KW-0235">DNA replication</keyword>
<evidence type="ECO:0000256" key="8">
    <source>
        <dbReference type="ARBA" id="ARBA00022705"/>
    </source>
</evidence>
<dbReference type="OrthoDB" id="9803237at2"/>
<feature type="region of interest" description="Disordered" evidence="14">
    <location>
        <begin position="1048"/>
        <end position="1067"/>
    </location>
</feature>
<keyword evidence="9 13" id="KW-0227">DNA damage</keyword>
<evidence type="ECO:0000259" key="15">
    <source>
        <dbReference type="SMART" id="SM00481"/>
    </source>
</evidence>
<keyword evidence="10 13" id="KW-0239">DNA-directed DNA polymerase</keyword>
<evidence type="ECO:0000256" key="9">
    <source>
        <dbReference type="ARBA" id="ARBA00022763"/>
    </source>
</evidence>
<feature type="domain" description="Polymerase/histidinol phosphatase N-terminal" evidence="15">
    <location>
        <begin position="6"/>
        <end position="73"/>
    </location>
</feature>
<dbReference type="GO" id="GO:0003887">
    <property type="term" value="F:DNA-directed DNA polymerase activity"/>
    <property type="evidence" value="ECO:0007669"/>
    <property type="project" value="UniProtKB-UniRule"/>
</dbReference>
<evidence type="ECO:0000256" key="4">
    <source>
        <dbReference type="ARBA" id="ARBA00017273"/>
    </source>
</evidence>
<comment type="catalytic activity">
    <reaction evidence="12 13">
        <text>DNA(n) + a 2'-deoxyribonucleoside 5'-triphosphate = DNA(n+1) + diphosphate</text>
        <dbReference type="Rhea" id="RHEA:22508"/>
        <dbReference type="Rhea" id="RHEA-COMP:17339"/>
        <dbReference type="Rhea" id="RHEA-COMP:17340"/>
        <dbReference type="ChEBI" id="CHEBI:33019"/>
        <dbReference type="ChEBI" id="CHEBI:61560"/>
        <dbReference type="ChEBI" id="CHEBI:173112"/>
        <dbReference type="EC" id="2.7.7.7"/>
    </reaction>
</comment>
<dbReference type="Pfam" id="PF07733">
    <property type="entry name" value="DNA_pol3_alpha"/>
    <property type="match status" value="1"/>
</dbReference>
<reference evidence="16 17" key="1">
    <citation type="submission" date="2019-12" db="EMBL/GenBank/DDBJ databases">
        <title>The genome of Stappia indica PHM037.</title>
        <authorList>
            <person name="Kacar D."/>
            <person name="Galan B."/>
            <person name="Canedo L."/>
            <person name="Rodriguez P."/>
            <person name="de la Calle F."/>
            <person name="Garcia J.L."/>
        </authorList>
    </citation>
    <scope>NUCLEOTIDE SEQUENCE [LARGE SCALE GENOMIC DNA]</scope>
    <source>
        <strain evidence="16 17">PHM037</strain>
    </source>
</reference>
<dbReference type="GO" id="GO:0006281">
    <property type="term" value="P:DNA repair"/>
    <property type="evidence" value="ECO:0007669"/>
    <property type="project" value="UniProtKB-UniRule"/>
</dbReference>
<evidence type="ECO:0000256" key="10">
    <source>
        <dbReference type="ARBA" id="ARBA00022932"/>
    </source>
</evidence>
<dbReference type="Pfam" id="PF17657">
    <property type="entry name" value="DNA_pol3_finger"/>
    <property type="match status" value="1"/>
</dbReference>
<dbReference type="InterPro" id="IPR023073">
    <property type="entry name" value="DnaE2"/>
</dbReference>
<sequence length="1082" mass="119387">MTAAFAELVATSNFSFLRGASHAAELVETAARLGLAAIGIADRNTLAGVVRAHVAAREHGVRLIVGARLVLRDGFQLVVHPQDREAYGRLSRLLTLGNRRAPKGECHLDFADLGGLGEGQQLIVLPPRWPGAAFAARLEELGRGFPGAVSLALSPAHRGDDRTRFDRLAGLAETCRTPLVATNDVLYHVPERRPLQDVLTCIREHVTIDAAGFLLEPNAERHLKPPQEMARLLSGYEQALQRSLEIAARCRFNLDELKPHYPDEPAGESATPQEELERLAWLGADNRFPQGIPGDVHANIARELRLIGELGYASYFLTVYDIVRFARSQDPPILCQGRGSSANSVVCYCLGITSVNPTEIDLLFERFVSAARGEPPDIDVDFEHERREEVIQYIYARYGRERAGLAATVIRYRARSAVNDVGKAMGLSTDVVGAMSGLIWGWSGNAPAEGEIRQAGLDARDPRLTQTVRLVRQLIDFPRHLSQHVGGFVITRERLDEVVPIANAAMEDRTVVEWDKDDLDALGILKVDVLALGMLTCLRKCFDLLRGHYGRDMGLARVPRDDPATYAMIQKADTVGVFQIESRAQMSMLPRLRPANFYDLVIQIAIVRPGPIQGNMVNPYLQRRKHPELVAYPSPELETVLKKTLGVPLFQEQAMKIAIVGAGFSPDDADRLRRAMASFRNIGTIEQFREKFIAGMIANRYQPDFADRCFEQIKGFSDYGFPESHSASFALLAYASSWLKCHYPEVFACALLNSQPMGFYSSASIVRDLRAHGGRVLPVDVNHSDWDHTLEADEPPARKKGSEGGSAFALRLGLRQVDGLSEEAGEALVAARGMGFADLADLHGRAGLDSRALVALANADAFRSFGLDRRQALWEIKGLAGRLGRAGRQDDLPLFGGRKGLASLAAREEQVELPRMRPGEHVVEDYASLHLSLKAHPFIFLRGRLDARRSLRASDLETQGNGRFVRVAGLVLVRQRPQTAKSVTFLTLEDETGIANIVVWSRIFERSRRIVMGARAVLVDGAIQKEDGVIHVVARQLTDITPELMASLSKDAPSQEGPKLSGASLWRHPRDTRVLPKGRNFH</sequence>
<evidence type="ECO:0000256" key="13">
    <source>
        <dbReference type="HAMAP-Rule" id="MF_01902"/>
    </source>
</evidence>
<dbReference type="CDD" id="cd07434">
    <property type="entry name" value="PHP_PolIIIA_DnaE2"/>
    <property type="match status" value="1"/>
</dbReference>
<evidence type="ECO:0000256" key="14">
    <source>
        <dbReference type="SAM" id="MobiDB-lite"/>
    </source>
</evidence>
<accession>A0A857CAX7</accession>
<dbReference type="RefSeq" id="WP_158194479.1">
    <property type="nucleotide sequence ID" value="NZ_CP046908.1"/>
</dbReference>
<protein>
    <recommendedName>
        <fullName evidence="4 13">Error-prone DNA polymerase</fullName>
        <ecNumber evidence="3 13">2.7.7.7</ecNumber>
    </recommendedName>
</protein>
<dbReference type="EC" id="2.7.7.7" evidence="3 13"/>
<dbReference type="Pfam" id="PF02811">
    <property type="entry name" value="PHP"/>
    <property type="match status" value="1"/>
</dbReference>
<evidence type="ECO:0000256" key="3">
    <source>
        <dbReference type="ARBA" id="ARBA00012417"/>
    </source>
</evidence>
<evidence type="ECO:0000256" key="7">
    <source>
        <dbReference type="ARBA" id="ARBA00022695"/>
    </source>
</evidence>
<comment type="function">
    <text evidence="13">DNA polymerase involved in damage-induced mutagenesis and translesion synthesis (TLS). It is not the major replicative DNA polymerase.</text>
</comment>
<dbReference type="InterPro" id="IPR004805">
    <property type="entry name" value="DnaE2/DnaE/PolC"/>
</dbReference>
<dbReference type="GO" id="GO:0008408">
    <property type="term" value="F:3'-5' exonuclease activity"/>
    <property type="evidence" value="ECO:0007669"/>
    <property type="project" value="InterPro"/>
</dbReference>